<dbReference type="EMBL" id="ML769502">
    <property type="protein sequence ID" value="KAE9397083.1"/>
    <property type="molecule type" value="Genomic_DNA"/>
</dbReference>
<sequence length="235" mass="25354">MQMTPGISPRSNKRTLLSQGVQPPLVDDPTISQVAAELESLHLVEDIVTIHDVLIAGPSLQKSPSISQVATELGSLHLEEDVTIPGTSLPEPSIINSRLQSDQTLPSESTLKSLEMLITATTLTSTPMDTSYHGKLFTSSSEFYHHQGSTVPDSLQSLDVSSAIQGLEAVSSAKKPSFLPAYRPSCQFGWRQTPIHLQRSNSRSPLPPRSPSPTVTGGRVGKVEHQQKGVKPMMT</sequence>
<keyword evidence="3" id="KW-1185">Reference proteome</keyword>
<dbReference type="AlphaFoldDB" id="A0A6A4HGU6"/>
<evidence type="ECO:0000313" key="3">
    <source>
        <dbReference type="Proteomes" id="UP000799118"/>
    </source>
</evidence>
<accession>A0A6A4HGU6</accession>
<dbReference type="OrthoDB" id="3253623at2759"/>
<proteinExistence type="predicted"/>
<dbReference type="Proteomes" id="UP000799118">
    <property type="component" value="Unassembled WGS sequence"/>
</dbReference>
<organism evidence="2 3">
    <name type="scientific">Gymnopus androsaceus JB14</name>
    <dbReference type="NCBI Taxonomy" id="1447944"/>
    <lineage>
        <taxon>Eukaryota</taxon>
        <taxon>Fungi</taxon>
        <taxon>Dikarya</taxon>
        <taxon>Basidiomycota</taxon>
        <taxon>Agaricomycotina</taxon>
        <taxon>Agaricomycetes</taxon>
        <taxon>Agaricomycetidae</taxon>
        <taxon>Agaricales</taxon>
        <taxon>Marasmiineae</taxon>
        <taxon>Omphalotaceae</taxon>
        <taxon>Gymnopus</taxon>
    </lineage>
</organism>
<protein>
    <submittedName>
        <fullName evidence="2">Uncharacterized protein</fullName>
    </submittedName>
</protein>
<evidence type="ECO:0000313" key="2">
    <source>
        <dbReference type="EMBL" id="KAE9397083.1"/>
    </source>
</evidence>
<evidence type="ECO:0000256" key="1">
    <source>
        <dbReference type="SAM" id="MobiDB-lite"/>
    </source>
</evidence>
<name>A0A6A4HGU6_9AGAR</name>
<feature type="region of interest" description="Disordered" evidence="1">
    <location>
        <begin position="1"/>
        <end position="24"/>
    </location>
</feature>
<feature type="region of interest" description="Disordered" evidence="1">
    <location>
        <begin position="197"/>
        <end position="235"/>
    </location>
</feature>
<gene>
    <name evidence="2" type="ORF">BT96DRAFT_996053</name>
</gene>
<reference evidence="2" key="1">
    <citation type="journal article" date="2019" name="Environ. Microbiol.">
        <title>Fungal ecological strategies reflected in gene transcription - a case study of two litter decomposers.</title>
        <authorList>
            <person name="Barbi F."/>
            <person name="Kohler A."/>
            <person name="Barry K."/>
            <person name="Baskaran P."/>
            <person name="Daum C."/>
            <person name="Fauchery L."/>
            <person name="Ihrmark K."/>
            <person name="Kuo A."/>
            <person name="LaButti K."/>
            <person name="Lipzen A."/>
            <person name="Morin E."/>
            <person name="Grigoriev I.V."/>
            <person name="Henrissat B."/>
            <person name="Lindahl B."/>
            <person name="Martin F."/>
        </authorList>
    </citation>
    <scope>NUCLEOTIDE SEQUENCE</scope>
    <source>
        <strain evidence="2">JB14</strain>
    </source>
</reference>